<keyword evidence="1" id="KW-0472">Membrane</keyword>
<keyword evidence="3" id="KW-1185">Reference proteome</keyword>
<dbReference type="InterPro" id="IPR025407">
    <property type="entry name" value="DUF4133"/>
</dbReference>
<name>A0A495J2Z5_9SPHI</name>
<protein>
    <submittedName>
        <fullName evidence="2">Uncharacterized protein DUF4133</fullName>
    </submittedName>
</protein>
<reference evidence="2 3" key="1">
    <citation type="submission" date="2018-10" db="EMBL/GenBank/DDBJ databases">
        <title>Genomic Encyclopedia of Archaeal and Bacterial Type Strains, Phase II (KMG-II): from individual species to whole genera.</title>
        <authorList>
            <person name="Goeker M."/>
        </authorList>
    </citation>
    <scope>NUCLEOTIDE SEQUENCE [LARGE SCALE GENOMIC DNA]</scope>
    <source>
        <strain evidence="2 3">DSM 18602</strain>
    </source>
</reference>
<comment type="caution">
    <text evidence="2">The sequence shown here is derived from an EMBL/GenBank/DDBJ whole genome shotgun (WGS) entry which is preliminary data.</text>
</comment>
<accession>A0A495J2Z5</accession>
<keyword evidence="1" id="KW-1133">Transmembrane helix</keyword>
<keyword evidence="1" id="KW-0812">Transmembrane</keyword>
<evidence type="ECO:0000313" key="2">
    <source>
        <dbReference type="EMBL" id="RKR83340.1"/>
    </source>
</evidence>
<dbReference type="OrthoDB" id="1273979at2"/>
<proteinExistence type="predicted"/>
<dbReference type="Proteomes" id="UP000268007">
    <property type="component" value="Unassembled WGS sequence"/>
</dbReference>
<evidence type="ECO:0000313" key="3">
    <source>
        <dbReference type="Proteomes" id="UP000268007"/>
    </source>
</evidence>
<dbReference type="RefSeq" id="WP_121198853.1">
    <property type="nucleotide sequence ID" value="NZ_RBKU01000001.1"/>
</dbReference>
<feature type="transmembrane region" description="Helical" evidence="1">
    <location>
        <begin position="50"/>
        <end position="71"/>
    </location>
</feature>
<dbReference type="Pfam" id="PF13571">
    <property type="entry name" value="DUF4133"/>
    <property type="match status" value="1"/>
</dbReference>
<evidence type="ECO:0000256" key="1">
    <source>
        <dbReference type="SAM" id="Phobius"/>
    </source>
</evidence>
<dbReference type="EMBL" id="RBKU01000001">
    <property type="protein sequence ID" value="RKR83340.1"/>
    <property type="molecule type" value="Genomic_DNA"/>
</dbReference>
<gene>
    <name evidence="2" type="ORF">BDD43_3545</name>
</gene>
<dbReference type="AlphaFoldDB" id="A0A495J2Z5"/>
<sequence length="113" mass="12535">MSSVYQINKGINRAITFKGLKAQYIGYLAGGLVGLLVLFAILYIAGLNTYVCLFLIAGLGTGLVSTVFRLSHKYGQYGLLKKTAKHGLPRCLKFRSRKLFINLKKVDDGRYSK</sequence>
<organism evidence="2 3">
    <name type="scientific">Mucilaginibacter gracilis</name>
    <dbReference type="NCBI Taxonomy" id="423350"/>
    <lineage>
        <taxon>Bacteria</taxon>
        <taxon>Pseudomonadati</taxon>
        <taxon>Bacteroidota</taxon>
        <taxon>Sphingobacteriia</taxon>
        <taxon>Sphingobacteriales</taxon>
        <taxon>Sphingobacteriaceae</taxon>
        <taxon>Mucilaginibacter</taxon>
    </lineage>
</organism>
<feature type="transmembrane region" description="Helical" evidence="1">
    <location>
        <begin position="24"/>
        <end position="44"/>
    </location>
</feature>